<dbReference type="InterPro" id="IPR001128">
    <property type="entry name" value="Cyt_P450"/>
</dbReference>
<dbReference type="PANTHER" id="PTHR46696:SF1">
    <property type="entry name" value="CYTOCHROME P450 YJIB-RELATED"/>
    <property type="match status" value="1"/>
</dbReference>
<evidence type="ECO:0000256" key="3">
    <source>
        <dbReference type="ARBA" id="ARBA00022617"/>
    </source>
</evidence>
<dbReference type="FunFam" id="1.10.630.10:FF:000018">
    <property type="entry name" value="Cytochrome P450 monooxygenase"/>
    <property type="match status" value="1"/>
</dbReference>
<gene>
    <name evidence="9" type="ORF">SY86_19555</name>
</gene>
<evidence type="ECO:0000313" key="9">
    <source>
        <dbReference type="EMBL" id="KKF37112.1"/>
    </source>
</evidence>
<dbReference type="STRING" id="65700.SY86_19555"/>
<keyword evidence="3 8" id="KW-0349">Heme</keyword>
<evidence type="ECO:0000256" key="4">
    <source>
        <dbReference type="ARBA" id="ARBA00022723"/>
    </source>
</evidence>
<dbReference type="AlphaFoldDB" id="A0A0M2KIH0"/>
<dbReference type="InterPro" id="IPR036396">
    <property type="entry name" value="Cyt_P450_sf"/>
</dbReference>
<evidence type="ECO:0000256" key="8">
    <source>
        <dbReference type="RuleBase" id="RU000461"/>
    </source>
</evidence>
<keyword evidence="4 8" id="KW-0479">Metal-binding</keyword>
<comment type="similarity">
    <text evidence="2 8">Belongs to the cytochrome P450 family.</text>
</comment>
<evidence type="ECO:0000256" key="1">
    <source>
        <dbReference type="ARBA" id="ARBA00001971"/>
    </source>
</evidence>
<accession>A0A0M2KIH0</accession>
<evidence type="ECO:0000256" key="6">
    <source>
        <dbReference type="ARBA" id="ARBA00023004"/>
    </source>
</evidence>
<dbReference type="GO" id="GO:0005506">
    <property type="term" value="F:iron ion binding"/>
    <property type="evidence" value="ECO:0007669"/>
    <property type="project" value="InterPro"/>
</dbReference>
<reference evidence="9 10" key="1">
    <citation type="submission" date="2015-01" db="EMBL/GenBank/DDBJ databases">
        <title>Erwinia tracheiphila.</title>
        <authorList>
            <person name="Shapiro L.R."/>
        </authorList>
    </citation>
    <scope>NUCLEOTIDE SEQUENCE [LARGE SCALE GENOMIC DNA]</scope>
    <source>
        <strain evidence="9 10">BuffGH</strain>
    </source>
</reference>
<organism evidence="9 10">
    <name type="scientific">Erwinia tracheiphila</name>
    <dbReference type="NCBI Taxonomy" id="65700"/>
    <lineage>
        <taxon>Bacteria</taxon>
        <taxon>Pseudomonadati</taxon>
        <taxon>Pseudomonadota</taxon>
        <taxon>Gammaproteobacteria</taxon>
        <taxon>Enterobacterales</taxon>
        <taxon>Erwiniaceae</taxon>
        <taxon>Erwinia</taxon>
    </lineage>
</organism>
<dbReference type="PANTHER" id="PTHR46696">
    <property type="entry name" value="P450, PUTATIVE (EUROFUNG)-RELATED"/>
    <property type="match status" value="1"/>
</dbReference>
<evidence type="ECO:0000313" key="10">
    <source>
        <dbReference type="Proteomes" id="UP000033924"/>
    </source>
</evidence>
<dbReference type="InterPro" id="IPR002397">
    <property type="entry name" value="Cyt_P450_B"/>
</dbReference>
<sequence>MRNESGFSGSDIIAISSNPADLDSASTRLLQNGPIARVSLPGSIDTWVISHHHTLRQILADPRFTRDWRHWRALQEGEIPENHPLIGMCRLDNMVTAHGPNHQRLRGVLSKNFTQQRIALMRPCIEQLVTELIDAMKQQGSRVDLMASFAIPFPTNVIAELFGLPAPQRAEIVALTNSLASTVATPEEARATRERIPRFFEQLVETKRLNLRDDLASALILARDDSELTSDTELLDMLFMVLSAGFVTVSGVIGNGVRALLTHPDQLQLLRNGDILWEQAIEEILRWGSSVAYLPFRYAMENMDIGGRHIRRGDSILMAFHAANRDPDEFGPSASQFDITRQKNRHLSFGQGPHFCLGTALARLELMIALPALFTHFTDFTLATADEDIGYMPSYVIRCPSTLPASFSNTSQKIEGIHV</sequence>
<dbReference type="CDD" id="cd11029">
    <property type="entry name" value="CYP107-like"/>
    <property type="match status" value="1"/>
</dbReference>
<dbReference type="PRINTS" id="PR00359">
    <property type="entry name" value="BP450"/>
</dbReference>
<comment type="cofactor">
    <cofactor evidence="1">
        <name>heme</name>
        <dbReference type="ChEBI" id="CHEBI:30413"/>
    </cofactor>
</comment>
<dbReference type="SUPFAM" id="SSF48264">
    <property type="entry name" value="Cytochrome P450"/>
    <property type="match status" value="1"/>
</dbReference>
<keyword evidence="6 8" id="KW-0408">Iron</keyword>
<dbReference type="RefSeq" id="WP_020322926.1">
    <property type="nucleotide sequence ID" value="NZ_CP089932.1"/>
</dbReference>
<dbReference type="PATRIC" id="fig|65700.7.peg.4874"/>
<keyword evidence="10" id="KW-1185">Reference proteome</keyword>
<dbReference type="PROSITE" id="PS00086">
    <property type="entry name" value="CYTOCHROME_P450"/>
    <property type="match status" value="1"/>
</dbReference>
<proteinExistence type="inferred from homology"/>
<dbReference type="Pfam" id="PF00067">
    <property type="entry name" value="p450"/>
    <property type="match status" value="1"/>
</dbReference>
<dbReference type="EMBL" id="JXNU01000003">
    <property type="protein sequence ID" value="KKF37112.1"/>
    <property type="molecule type" value="Genomic_DNA"/>
</dbReference>
<evidence type="ECO:0000256" key="2">
    <source>
        <dbReference type="ARBA" id="ARBA00010617"/>
    </source>
</evidence>
<evidence type="ECO:0000256" key="7">
    <source>
        <dbReference type="ARBA" id="ARBA00023033"/>
    </source>
</evidence>
<dbReference type="GO" id="GO:0020037">
    <property type="term" value="F:heme binding"/>
    <property type="evidence" value="ECO:0007669"/>
    <property type="project" value="InterPro"/>
</dbReference>
<evidence type="ECO:0000256" key="5">
    <source>
        <dbReference type="ARBA" id="ARBA00023002"/>
    </source>
</evidence>
<dbReference type="GO" id="GO:0004497">
    <property type="term" value="F:monooxygenase activity"/>
    <property type="evidence" value="ECO:0007669"/>
    <property type="project" value="UniProtKB-KW"/>
</dbReference>
<protein>
    <submittedName>
        <fullName evidence="9">Cytochrome P450</fullName>
    </submittedName>
</protein>
<name>A0A0M2KIH0_9GAMM</name>
<keyword evidence="5 8" id="KW-0560">Oxidoreductase</keyword>
<comment type="caution">
    <text evidence="9">The sequence shown here is derived from an EMBL/GenBank/DDBJ whole genome shotgun (WGS) entry which is preliminary data.</text>
</comment>
<dbReference type="Gene3D" id="1.10.630.10">
    <property type="entry name" value="Cytochrome P450"/>
    <property type="match status" value="1"/>
</dbReference>
<dbReference type="InterPro" id="IPR017972">
    <property type="entry name" value="Cyt_P450_CS"/>
</dbReference>
<dbReference type="Proteomes" id="UP000033924">
    <property type="component" value="Unassembled WGS sequence"/>
</dbReference>
<dbReference type="GO" id="GO:0016705">
    <property type="term" value="F:oxidoreductase activity, acting on paired donors, with incorporation or reduction of molecular oxygen"/>
    <property type="evidence" value="ECO:0007669"/>
    <property type="project" value="InterPro"/>
</dbReference>
<keyword evidence="7 8" id="KW-0503">Monooxygenase</keyword>